<evidence type="ECO:0000313" key="4">
    <source>
        <dbReference type="EMBL" id="KAA0169043.1"/>
    </source>
</evidence>
<reference evidence="6 7" key="1">
    <citation type="submission" date="2019-07" db="EMBL/GenBank/DDBJ databases">
        <title>Genomes of Cafeteria roenbergensis.</title>
        <authorList>
            <person name="Fischer M.G."/>
            <person name="Hackl T."/>
            <person name="Roman M."/>
        </authorList>
    </citation>
    <scope>NUCLEOTIDE SEQUENCE [LARGE SCALE GENOMIC DNA]</scope>
    <source>
        <strain evidence="2 7">BVI</strain>
        <strain evidence="4 9">Cflag</strain>
        <strain evidence="5 6">E4-10P</strain>
        <strain evidence="3 8">RCC970-E3</strain>
    </source>
</reference>
<organism evidence="5 6">
    <name type="scientific">Cafeteria roenbergensis</name>
    <name type="common">Marine flagellate</name>
    <dbReference type="NCBI Taxonomy" id="33653"/>
    <lineage>
        <taxon>Eukaryota</taxon>
        <taxon>Sar</taxon>
        <taxon>Stramenopiles</taxon>
        <taxon>Bigyra</taxon>
        <taxon>Opalozoa</taxon>
        <taxon>Bicosoecida</taxon>
        <taxon>Cafeteriaceae</taxon>
        <taxon>Cafeteria</taxon>
    </lineage>
</organism>
<proteinExistence type="predicted"/>
<dbReference type="Proteomes" id="UP000325113">
    <property type="component" value="Unassembled WGS sequence"/>
</dbReference>
<feature type="region of interest" description="Disordered" evidence="1">
    <location>
        <begin position="60"/>
        <end position="124"/>
    </location>
</feature>
<name>A0A5A8EIU3_CAFRO</name>
<accession>A0A5A8EIU3</accession>
<evidence type="ECO:0000313" key="9">
    <source>
        <dbReference type="Proteomes" id="UP000325113"/>
    </source>
</evidence>
<dbReference type="AlphaFoldDB" id="A0A5A8EIU3"/>
<dbReference type="Proteomes" id="UP000323011">
    <property type="component" value="Unassembled WGS sequence"/>
</dbReference>
<dbReference type="Proteomes" id="UP000322899">
    <property type="component" value="Unassembled WGS sequence"/>
</dbReference>
<dbReference type="EMBL" id="VLTN01000002">
    <property type="protein sequence ID" value="KAA0157201.1"/>
    <property type="molecule type" value="Genomic_DNA"/>
</dbReference>
<comment type="caution">
    <text evidence="5">The sequence shown here is derived from an EMBL/GenBank/DDBJ whole genome shotgun (WGS) entry which is preliminary data.</text>
</comment>
<sequence length="203" mass="21358">MYAHGYGYHGDFVSGTPPRHIRHGRAQSATYEPAPIAPSYFVDPWQYGLRFLEPCDDGPPTVTQIMASRAGRGGSVDSEASSSAALSAAAVAGQSRPRQGSSGVSTSPSSSPDSTSGLSDEHATAVKERRKLLKKLRQIAGLKQRAAEGGRLDSQQLAKLELEHQLRVALKERESALVSAGMTLSPGGPVDVIMGGTVPHLAI</sequence>
<dbReference type="EMBL" id="VLTL01000031">
    <property type="protein sequence ID" value="KAA0167917.1"/>
    <property type="molecule type" value="Genomic_DNA"/>
</dbReference>
<evidence type="ECO:0000313" key="6">
    <source>
        <dbReference type="Proteomes" id="UP000322899"/>
    </source>
</evidence>
<feature type="compositionally biased region" description="Low complexity" evidence="1">
    <location>
        <begin position="75"/>
        <end position="118"/>
    </location>
</feature>
<evidence type="ECO:0000313" key="3">
    <source>
        <dbReference type="EMBL" id="KAA0167917.1"/>
    </source>
</evidence>
<dbReference type="EMBL" id="VLTO01000007">
    <property type="protein sequence ID" value="KAA0176537.1"/>
    <property type="molecule type" value="Genomic_DNA"/>
</dbReference>
<dbReference type="Proteomes" id="UP000324907">
    <property type="component" value="Unassembled WGS sequence"/>
</dbReference>
<evidence type="ECO:0000313" key="7">
    <source>
        <dbReference type="Proteomes" id="UP000323011"/>
    </source>
</evidence>
<protein>
    <submittedName>
        <fullName evidence="5">Uncharacterized protein</fullName>
    </submittedName>
</protein>
<gene>
    <name evidence="5" type="ORF">FNF27_01818</name>
    <name evidence="3" type="ORF">FNF28_02663</name>
    <name evidence="2" type="ORF">FNF29_00553</name>
    <name evidence="4" type="ORF">FNF31_00203</name>
</gene>
<evidence type="ECO:0000313" key="8">
    <source>
        <dbReference type="Proteomes" id="UP000324907"/>
    </source>
</evidence>
<evidence type="ECO:0000256" key="1">
    <source>
        <dbReference type="SAM" id="MobiDB-lite"/>
    </source>
</evidence>
<evidence type="ECO:0000313" key="2">
    <source>
        <dbReference type="EMBL" id="KAA0157201.1"/>
    </source>
</evidence>
<keyword evidence="7" id="KW-1185">Reference proteome</keyword>
<evidence type="ECO:0000313" key="5">
    <source>
        <dbReference type="EMBL" id="KAA0176537.1"/>
    </source>
</evidence>
<dbReference type="EMBL" id="VLTM01000001">
    <property type="protein sequence ID" value="KAA0169043.1"/>
    <property type="molecule type" value="Genomic_DNA"/>
</dbReference>